<feature type="signal peptide" evidence="1">
    <location>
        <begin position="1"/>
        <end position="25"/>
    </location>
</feature>
<keyword evidence="3" id="KW-1185">Reference proteome</keyword>
<dbReference type="KEGG" id="emi:Emin_0319"/>
<gene>
    <name evidence="2" type="ordered locus">Emin_0319</name>
</gene>
<sequence length="559" mass="63621">MNKYFIKVSALFLCFSLISSQTRLAVGQPLLFLNNAESKEFKQQQTDFKKKMEDLQKQAEFFANTNPAFGKNNHAANIAAAIEKEKNSITVRQDNTRVVLKNFPFEPIELKENKIISWAQNITEENGRGIVLLSLLKDKELLSRPEVYEKDSCSEGYEGETPCYFGLILESLPYVYFNYFEAETLTDFIIKQLKTPYDRDDKYYKVYYLYTLVAASLVSNNSTSSLMLERLLEGVKTGYPVTQVWVAKALSEIVYLKPFQQRKVMQELETLLQRYSDSLKFAYYEKSTIPGLKIPNQTMAIKNFMYSVCFFAAKEDDSIFKLLITTGSFVDRAAYLQNPLPGMDWDMLDKGAKFSKSQSGYKHEIAFNLIETLFSTYAMAERYDKMTNFIIKYATYKEGYGFLNYFLFAMLGLEFANAYNDILNIEGWTVQHKTFLAVLNEKVVELDPLVSDMVRNQMAAEVIAEWATFARVFKVVGKGLGLAGKTAVKYMPKAAFKSGQAWRAVSSKMPGIAKKAKWPAIVVGGGIASKAVYQKITSKSRPKVPEMSDENIRKAITVK</sequence>
<dbReference type="EMBL" id="CP001055">
    <property type="protein sequence ID" value="ACC97878.1"/>
    <property type="molecule type" value="Genomic_DNA"/>
</dbReference>
<organism evidence="2 3">
    <name type="scientific">Elusimicrobium minutum (strain Pei191)</name>
    <dbReference type="NCBI Taxonomy" id="445932"/>
    <lineage>
        <taxon>Bacteria</taxon>
        <taxon>Pseudomonadati</taxon>
        <taxon>Elusimicrobiota</taxon>
        <taxon>Elusimicrobia</taxon>
        <taxon>Elusimicrobiales</taxon>
        <taxon>Elusimicrobiaceae</taxon>
        <taxon>Elusimicrobium</taxon>
    </lineage>
</organism>
<keyword evidence="1" id="KW-0732">Signal</keyword>
<dbReference type="RefSeq" id="WP_012414493.1">
    <property type="nucleotide sequence ID" value="NC_010644.1"/>
</dbReference>
<protein>
    <submittedName>
        <fullName evidence="2">Uncharacterized protein</fullName>
    </submittedName>
</protein>
<evidence type="ECO:0000313" key="2">
    <source>
        <dbReference type="EMBL" id="ACC97878.1"/>
    </source>
</evidence>
<dbReference type="Proteomes" id="UP000001029">
    <property type="component" value="Chromosome"/>
</dbReference>
<evidence type="ECO:0000256" key="1">
    <source>
        <dbReference type="SAM" id="SignalP"/>
    </source>
</evidence>
<dbReference type="AlphaFoldDB" id="B2KBX4"/>
<reference evidence="2 3" key="1">
    <citation type="journal article" date="2009" name="Appl. Environ. Microbiol.">
        <title>Genomic analysis of 'Elusimicrobium minutum,' the first cultivated representative of the phylum 'Elusimicrobia' (formerly termite group 1).</title>
        <authorList>
            <person name="Herlemann D.P.R."/>
            <person name="Geissinger O."/>
            <person name="Ikeda-Ohtsubo W."/>
            <person name="Kunin V."/>
            <person name="Sun H."/>
            <person name="Lapidus A."/>
            <person name="Hugenholtz P."/>
            <person name="Brune A."/>
        </authorList>
    </citation>
    <scope>NUCLEOTIDE SEQUENCE [LARGE SCALE GENOMIC DNA]</scope>
    <source>
        <strain evidence="2 3">Pei191</strain>
    </source>
</reference>
<feature type="chain" id="PRO_5002779822" evidence="1">
    <location>
        <begin position="26"/>
        <end position="559"/>
    </location>
</feature>
<name>B2KBX4_ELUMP</name>
<evidence type="ECO:0000313" key="3">
    <source>
        <dbReference type="Proteomes" id="UP000001029"/>
    </source>
</evidence>
<accession>B2KBX4</accession>
<dbReference type="HOGENOM" id="CLU_487234_0_0_0"/>
<proteinExistence type="predicted"/>